<accession>A0A9I9EKJ8</accession>
<dbReference type="AlphaFoldDB" id="A0A9I9EKJ8"/>
<evidence type="ECO:0000313" key="1">
    <source>
        <dbReference type="EnsemblPlants" id="MELO3C035020.2.1"/>
    </source>
</evidence>
<reference evidence="1" key="1">
    <citation type="submission" date="2023-03" db="UniProtKB">
        <authorList>
            <consortium name="EnsemblPlants"/>
        </authorList>
    </citation>
    <scope>IDENTIFICATION</scope>
</reference>
<dbReference type="Gramene" id="MELO3C035020.2.1">
    <property type="protein sequence ID" value="MELO3C035020.2.1"/>
    <property type="gene ID" value="MELO3C035020.2"/>
</dbReference>
<organism evidence="1">
    <name type="scientific">Cucumis melo</name>
    <name type="common">Muskmelon</name>
    <dbReference type="NCBI Taxonomy" id="3656"/>
    <lineage>
        <taxon>Eukaryota</taxon>
        <taxon>Viridiplantae</taxon>
        <taxon>Streptophyta</taxon>
        <taxon>Embryophyta</taxon>
        <taxon>Tracheophyta</taxon>
        <taxon>Spermatophyta</taxon>
        <taxon>Magnoliopsida</taxon>
        <taxon>eudicotyledons</taxon>
        <taxon>Gunneridae</taxon>
        <taxon>Pentapetalae</taxon>
        <taxon>rosids</taxon>
        <taxon>fabids</taxon>
        <taxon>Cucurbitales</taxon>
        <taxon>Cucurbitaceae</taxon>
        <taxon>Benincaseae</taxon>
        <taxon>Cucumis</taxon>
    </lineage>
</organism>
<name>A0A9I9EKJ8_CUCME</name>
<proteinExistence type="predicted"/>
<protein>
    <submittedName>
        <fullName evidence="1">Uncharacterized protein</fullName>
    </submittedName>
</protein>
<dbReference type="EnsemblPlants" id="MELO3C035020.2.1">
    <property type="protein sequence ID" value="MELO3C035020.2.1"/>
    <property type="gene ID" value="MELO3C035020.2"/>
</dbReference>
<sequence length="403" mass="46319">MQDVMHTDKDVMRNTRRVAHRARGQFCMQAHNMHRQVKFGELSQAKEKSLKFVLIMFPHGELIVTMSSNLLGDFCEGQQISLRQKMISIDFTTSLGLSVYCPGGGVTEHALCIPNVNLTWANQHFKRRQGRLFSCEIKRSLEQVKGVLVYAIVGVVLFRAISEIIHRESDLYVLSVFHNNDAVVSAGRAPLHWRACKRWLYWVSPGLLVQSVISGLHFIKFTTLKNSTESTDIDKEKRCWSVPLDIELPRCKDYCNDYHFTVSILKDPHSILVALTIDLNMNHSIHGNLREGLCKPNSHNLLNKYRQELLQRHHDAQLPNEISSRLIQMQDWRLDQCITNFEDCTVTFRCPSLKVSSMHPYIQARRLHECFLIFKLEGFINASSGSSLKASSMLPHIQARRLH</sequence>